<evidence type="ECO:0000256" key="3">
    <source>
        <dbReference type="ARBA" id="ARBA00022801"/>
    </source>
</evidence>
<proteinExistence type="inferred from homology"/>
<evidence type="ECO:0000256" key="2">
    <source>
        <dbReference type="ARBA" id="ARBA00022670"/>
    </source>
</evidence>
<sequence length="392" mass="44993">MRRKKSPQAKGKTIAATKGKDNGSSRELPTIVEDEVSGVEDLVTMESLKELKQEIRGHKETVMVKIKANTDEVHTLSTILGQHSKVLEALAHKVSILERQQKVSPTGNDGDTKIGIKPFEEGKACASELRPLKRRLDYGELTDDVAILYLIHQKRVGTPFAFYHHKGLVMLGEETPWCLELSFRPPVGMRFDGDNLAVATYIFALGMEDSERLVEDSHCDGTRKRLLSLKPGCELYDDVINMVVGMCTGEKRQKKLHWWLPTTFSHMILNPNELHPSIMEYIKQRYMGFADELTMIYVPMHIGFHWYLMIVDIWEKKLIYLDSCKSTEETETARRISQMREVARYIGMLIRCRSFWDNTEAFPPLISEFEPEEYHTGQQAPGSYNPNQSLYY</sequence>
<dbReference type="InterPro" id="IPR038765">
    <property type="entry name" value="Papain-like_cys_pep_sf"/>
</dbReference>
<evidence type="ECO:0000256" key="4">
    <source>
        <dbReference type="SAM" id="MobiDB-lite"/>
    </source>
</evidence>
<evidence type="ECO:0000313" key="6">
    <source>
        <dbReference type="EMBL" id="MED6204352.1"/>
    </source>
</evidence>
<comment type="similarity">
    <text evidence="1">Belongs to the peptidase C48 family.</text>
</comment>
<dbReference type="Gene3D" id="3.40.395.10">
    <property type="entry name" value="Adenoviral Proteinase, Chain A"/>
    <property type="match status" value="1"/>
</dbReference>
<gene>
    <name evidence="6" type="ORF">PIB30_008480</name>
</gene>
<organism evidence="6 7">
    <name type="scientific">Stylosanthes scabra</name>
    <dbReference type="NCBI Taxonomy" id="79078"/>
    <lineage>
        <taxon>Eukaryota</taxon>
        <taxon>Viridiplantae</taxon>
        <taxon>Streptophyta</taxon>
        <taxon>Embryophyta</taxon>
        <taxon>Tracheophyta</taxon>
        <taxon>Spermatophyta</taxon>
        <taxon>Magnoliopsida</taxon>
        <taxon>eudicotyledons</taxon>
        <taxon>Gunneridae</taxon>
        <taxon>Pentapetalae</taxon>
        <taxon>rosids</taxon>
        <taxon>fabids</taxon>
        <taxon>Fabales</taxon>
        <taxon>Fabaceae</taxon>
        <taxon>Papilionoideae</taxon>
        <taxon>50 kb inversion clade</taxon>
        <taxon>dalbergioids sensu lato</taxon>
        <taxon>Dalbergieae</taxon>
        <taxon>Pterocarpus clade</taxon>
        <taxon>Stylosanthes</taxon>
    </lineage>
</organism>
<accession>A0ABU6Y2W8</accession>
<keyword evidence="7" id="KW-1185">Reference proteome</keyword>
<feature type="domain" description="Ubiquitin-like protease family profile" evidence="5">
    <location>
        <begin position="294"/>
        <end position="346"/>
    </location>
</feature>
<protein>
    <recommendedName>
        <fullName evidence="5">Ubiquitin-like protease family profile domain-containing protein</fullName>
    </recommendedName>
</protein>
<dbReference type="InterPro" id="IPR003653">
    <property type="entry name" value="Peptidase_C48_C"/>
</dbReference>
<dbReference type="SUPFAM" id="SSF54001">
    <property type="entry name" value="Cysteine proteinases"/>
    <property type="match status" value="1"/>
</dbReference>
<comment type="caution">
    <text evidence="6">The sequence shown here is derived from an EMBL/GenBank/DDBJ whole genome shotgun (WGS) entry which is preliminary data.</text>
</comment>
<reference evidence="6 7" key="1">
    <citation type="journal article" date="2023" name="Plants (Basel)">
        <title>Bridging the Gap: Combining Genomics and Transcriptomics Approaches to Understand Stylosanthes scabra, an Orphan Legume from the Brazilian Caatinga.</title>
        <authorList>
            <person name="Ferreira-Neto J.R.C."/>
            <person name="da Silva M.D."/>
            <person name="Binneck E."/>
            <person name="de Melo N.F."/>
            <person name="da Silva R.H."/>
            <person name="de Melo A.L.T.M."/>
            <person name="Pandolfi V."/>
            <person name="Bustamante F.O."/>
            <person name="Brasileiro-Vidal A.C."/>
            <person name="Benko-Iseppon A.M."/>
        </authorList>
    </citation>
    <scope>NUCLEOTIDE SEQUENCE [LARGE SCALE GENOMIC DNA]</scope>
    <source>
        <tissue evidence="6">Leaves</tissue>
    </source>
</reference>
<feature type="region of interest" description="Disordered" evidence="4">
    <location>
        <begin position="1"/>
        <end position="27"/>
    </location>
</feature>
<name>A0ABU6Y2W8_9FABA</name>
<evidence type="ECO:0000256" key="1">
    <source>
        <dbReference type="ARBA" id="ARBA00005234"/>
    </source>
</evidence>
<keyword evidence="3" id="KW-0378">Hydrolase</keyword>
<dbReference type="EMBL" id="JASCZI010241674">
    <property type="protein sequence ID" value="MED6204352.1"/>
    <property type="molecule type" value="Genomic_DNA"/>
</dbReference>
<evidence type="ECO:0000259" key="5">
    <source>
        <dbReference type="Pfam" id="PF02902"/>
    </source>
</evidence>
<dbReference type="Proteomes" id="UP001341840">
    <property type="component" value="Unassembled WGS sequence"/>
</dbReference>
<keyword evidence="2" id="KW-0645">Protease</keyword>
<evidence type="ECO:0000313" key="7">
    <source>
        <dbReference type="Proteomes" id="UP001341840"/>
    </source>
</evidence>
<dbReference type="Pfam" id="PF02902">
    <property type="entry name" value="Peptidase_C48"/>
    <property type="match status" value="1"/>
</dbReference>